<dbReference type="OrthoDB" id="45365at2759"/>
<feature type="region of interest" description="Disordered" evidence="2">
    <location>
        <begin position="1"/>
        <end position="21"/>
    </location>
</feature>
<dbReference type="SUPFAM" id="SSF117281">
    <property type="entry name" value="Kelch motif"/>
    <property type="match status" value="1"/>
</dbReference>
<dbReference type="GO" id="GO:0003723">
    <property type="term" value="F:RNA binding"/>
    <property type="evidence" value="ECO:0007669"/>
    <property type="project" value="UniProtKB-KW"/>
</dbReference>
<evidence type="ECO:0000313" key="3">
    <source>
        <dbReference type="EMBL" id="VEL09274.1"/>
    </source>
</evidence>
<keyword evidence="1" id="KW-0694">RNA-binding</keyword>
<gene>
    <name evidence="3" type="ORF">PXEA_LOCUS2714</name>
</gene>
<organism evidence="3 4">
    <name type="scientific">Protopolystoma xenopodis</name>
    <dbReference type="NCBI Taxonomy" id="117903"/>
    <lineage>
        <taxon>Eukaryota</taxon>
        <taxon>Metazoa</taxon>
        <taxon>Spiralia</taxon>
        <taxon>Lophotrochozoa</taxon>
        <taxon>Platyhelminthes</taxon>
        <taxon>Monogenea</taxon>
        <taxon>Polyopisthocotylea</taxon>
        <taxon>Polystomatidea</taxon>
        <taxon>Polystomatidae</taxon>
        <taxon>Protopolystoma</taxon>
    </lineage>
</organism>
<dbReference type="Gene3D" id="2.120.10.80">
    <property type="entry name" value="Kelch-type beta propeller"/>
    <property type="match status" value="1"/>
</dbReference>
<evidence type="ECO:0000313" key="4">
    <source>
        <dbReference type="Proteomes" id="UP000784294"/>
    </source>
</evidence>
<proteinExistence type="predicted"/>
<reference evidence="3" key="1">
    <citation type="submission" date="2018-11" db="EMBL/GenBank/DDBJ databases">
        <authorList>
            <consortium name="Pathogen Informatics"/>
        </authorList>
    </citation>
    <scope>NUCLEOTIDE SEQUENCE</scope>
</reference>
<dbReference type="EMBL" id="CAAALY010005920">
    <property type="protein sequence ID" value="VEL09274.1"/>
    <property type="molecule type" value="Genomic_DNA"/>
</dbReference>
<dbReference type="PROSITE" id="PS50889">
    <property type="entry name" value="S4"/>
    <property type="match status" value="1"/>
</dbReference>
<evidence type="ECO:0000256" key="1">
    <source>
        <dbReference type="PROSITE-ProRule" id="PRU00182"/>
    </source>
</evidence>
<keyword evidence="4" id="KW-1185">Reference proteome</keyword>
<name>A0A3S4ZE61_9PLAT</name>
<protein>
    <submittedName>
        <fullName evidence="3">Uncharacterized protein</fullName>
    </submittedName>
</protein>
<sequence length="142" mass="15514">MQVISRHKEAEPGQRSEPSVPTDLHAVATSSSCFDIPEEQVDVLCLFGGWDCKSDRRLADVTCVSLSGSSRWQSWRLGALPNNERLDRASALLAEGDIVFVVGGERKGGTVSPSTFIFEIAKSRWLVGPKLQTCSSGESLRY</sequence>
<dbReference type="Proteomes" id="UP000784294">
    <property type="component" value="Unassembled WGS sequence"/>
</dbReference>
<dbReference type="AlphaFoldDB" id="A0A3S4ZE61"/>
<dbReference type="InterPro" id="IPR015915">
    <property type="entry name" value="Kelch-typ_b-propeller"/>
</dbReference>
<feature type="compositionally biased region" description="Basic and acidic residues" evidence="2">
    <location>
        <begin position="1"/>
        <end position="14"/>
    </location>
</feature>
<accession>A0A3S4ZE61</accession>
<evidence type="ECO:0000256" key="2">
    <source>
        <dbReference type="SAM" id="MobiDB-lite"/>
    </source>
</evidence>
<comment type="caution">
    <text evidence="3">The sequence shown here is derived from an EMBL/GenBank/DDBJ whole genome shotgun (WGS) entry which is preliminary data.</text>
</comment>